<dbReference type="AlphaFoldDB" id="A0A1X7FBS0"/>
<evidence type="ECO:0000313" key="2">
    <source>
        <dbReference type="EMBL" id="SMF49822.1"/>
    </source>
</evidence>
<reference evidence="3" key="1">
    <citation type="submission" date="2017-04" db="EMBL/GenBank/DDBJ databases">
        <authorList>
            <person name="Varghese N."/>
            <person name="Submissions S."/>
        </authorList>
    </citation>
    <scope>NUCLEOTIDE SEQUENCE [LARGE SCALE GENOMIC DNA]</scope>
    <source>
        <strain evidence="3">Ballard 720</strain>
    </source>
</reference>
<dbReference type="EMBL" id="FXAH01000008">
    <property type="protein sequence ID" value="SMF49822.1"/>
    <property type="molecule type" value="Genomic_DNA"/>
</dbReference>
<keyword evidence="1" id="KW-0732">Signal</keyword>
<proteinExistence type="predicted"/>
<dbReference type="Proteomes" id="UP000192911">
    <property type="component" value="Unassembled WGS sequence"/>
</dbReference>
<evidence type="ECO:0000313" key="3">
    <source>
        <dbReference type="Proteomes" id="UP000192911"/>
    </source>
</evidence>
<dbReference type="GeneID" id="95550347"/>
<dbReference type="STRING" id="28094.SAMN06295900_108182"/>
<evidence type="ECO:0000256" key="1">
    <source>
        <dbReference type="SAM" id="SignalP"/>
    </source>
</evidence>
<name>A0A1X7FBS0_TRICW</name>
<accession>A0A1X7FBS0</accession>
<protein>
    <submittedName>
        <fullName evidence="2">Uncharacterized protein</fullName>
    </submittedName>
</protein>
<organism evidence="2 3">
    <name type="scientific">Trinickia caryophylli</name>
    <name type="common">Paraburkholderia caryophylli</name>
    <dbReference type="NCBI Taxonomy" id="28094"/>
    <lineage>
        <taxon>Bacteria</taxon>
        <taxon>Pseudomonadati</taxon>
        <taxon>Pseudomonadota</taxon>
        <taxon>Betaproteobacteria</taxon>
        <taxon>Burkholderiales</taxon>
        <taxon>Burkholderiaceae</taxon>
        <taxon>Trinickia</taxon>
    </lineage>
</organism>
<feature type="chain" id="PRO_5010873601" evidence="1">
    <location>
        <begin position="21"/>
        <end position="158"/>
    </location>
</feature>
<keyword evidence="3" id="KW-1185">Reference proteome</keyword>
<feature type="signal peptide" evidence="1">
    <location>
        <begin position="1"/>
        <end position="20"/>
    </location>
</feature>
<dbReference type="RefSeq" id="WP_139831172.1">
    <property type="nucleotide sequence ID" value="NZ_BSQD01000010.1"/>
</dbReference>
<sequence length="158" mass="18064">MKARSILALVVAICGLVACSTENSVREHYRPTEGLAKRSSGTGQKKFTFSVTSDFAVYTDELRSLLAQGYYVKGASIWLDQNSDDYLKQSIDVRSENWADVVLVNAGFDHEDEMLFDRPLPACCSKPRREQGDNCDCCKKQDRIKRYWYRHVIHFLAK</sequence>
<dbReference type="PROSITE" id="PS51257">
    <property type="entry name" value="PROKAR_LIPOPROTEIN"/>
    <property type="match status" value="1"/>
</dbReference>
<gene>
    <name evidence="2" type="ORF">SAMN06295900_108182</name>
</gene>